<dbReference type="Proteomes" id="UP001201020">
    <property type="component" value="Chromosome"/>
</dbReference>
<evidence type="ECO:0000256" key="1">
    <source>
        <dbReference type="SAM" id="Phobius"/>
    </source>
</evidence>
<dbReference type="Gene3D" id="2.60.40.10">
    <property type="entry name" value="Immunoglobulins"/>
    <property type="match status" value="1"/>
</dbReference>
<reference evidence="2" key="1">
    <citation type="journal article" date="2022" name="Nat. Microbiol.">
        <title>Unique mobile elements and scalable gene flow at the prokaryote-eukaryote boundary revealed by circularized Asgard archaea genomes.</title>
        <authorList>
            <person name="Wu F."/>
            <person name="Speth D.R."/>
            <person name="Philosof A."/>
            <person name="Cremiere A."/>
            <person name="Narayanan A."/>
            <person name="Barco R.A."/>
            <person name="Connon S.A."/>
            <person name="Amend J.P."/>
            <person name="Antoshechkin I.A."/>
            <person name="Orphan V.J."/>
        </authorList>
    </citation>
    <scope>NUCLEOTIDE SEQUENCE</scope>
    <source>
        <strain evidence="2">PM71</strain>
    </source>
</reference>
<dbReference type="AlphaFoldDB" id="A0A9Y1BKZ9"/>
<organism evidence="2">
    <name type="scientific">Candidatus Heimdallarchaeum aukensis</name>
    <dbReference type="NCBI Taxonomy" id="2876573"/>
    <lineage>
        <taxon>Archaea</taxon>
        <taxon>Promethearchaeati</taxon>
        <taxon>Candidatus Heimdallarchaeota</taxon>
        <taxon>Candidatus Heimdallarchaeia (ex Rinke et al. 2021) (nom. nud.)</taxon>
        <taxon>Candidatus Heimdallarchaeales</taxon>
        <taxon>Candidatus Heimdallarchaeaceae</taxon>
        <taxon>Candidatus Heimdallarchaeum</taxon>
    </lineage>
</organism>
<dbReference type="InterPro" id="IPR013783">
    <property type="entry name" value="Ig-like_fold"/>
</dbReference>
<dbReference type="EMBL" id="CP084166">
    <property type="protein sequence ID" value="UJG40640.1"/>
    <property type="molecule type" value="Genomic_DNA"/>
</dbReference>
<proteinExistence type="predicted"/>
<name>A0A9Y1BKZ9_9ARCH</name>
<keyword evidence="1" id="KW-0812">Transmembrane</keyword>
<sequence length="1058" mass="121105">MKKRIFLAIAIIIALFPIYHSGVNTQATTQPVVNNNQITPEEIGVGSKLTYQITQFELGSGFDQLLQDITQDPEAPDIEFGYDGSLVGSEIWFYISLEDQLQFFQYNYSDWEWTKENITQKNVMQVLAGIKLSEDFSAFANLSQLNYPEDAVRQDEAYYYDSWPMSHFETPITSDDFWNPFNEGFIDGFNWGFSDEINEYDWAWFNWPSPDEYYDMYWFARDFGQMWGYDTGREAAMNARNENPGDPWGTAWNDANSASGAFKVGFLEGRDDGYNEGKDDYVNNNRIPDKTFSNPYDATNDITDIGKRRGYDAAWPVYYDAGYLYEGAQEYFNDRLYWELYCDTWDTYPGGYLDGFRDGYYTGVWDGQYDHDYGSYGDNFYPPEGYWDPRDEYQWGYNDGLAEGYQYGYDDGYNQVNDYEQYIWGMESYIWNAHEDGFQVGAQDYINNIGYDNSTFTLPFSSPADMYEEGANFIYEMMYPKAYDDGWKYAFLVDRDGDDLNWLMHEGPFYYMYLPDVILTLQSGSVLPVPTDMTMFKELNISMMDYEIDYDYGENTDLFTEHFTPFSIYAPESDWAELDTWDWAFDPESDMPGVATTIDGNIFEMVFYWEEESGDITFELTIRYDMTTGVLQYSGFSVDFTTEADMYINVAMEYESDTQINLPTPDPTSWSYLIDTFSFTYELPDDAPPEVIDGLNNFKNGGEDAVGNAFMDVDWIQHLGLWNEYNVTFKDPNNPTDASDPVTIMQPTLSPGIQILPDWDLWGGIMQTGDSYLAMSEWIGNAVDMLSDANPTFDAFRNELYYEVSSYHDSTNNIMYLYAGISGGYELRVEMLNGDWEWEETTVSLYFKLVLWTAYDYTTGIFLGAGVEGTIDETFTSNIPTSPQFTLYADIDIRIRADLISSITSITDILTFAEMPEKDTEAPIISDVTYSPDKPTEEDVITISANVTDDNGVCSVILHYKNDTSEWQEVEMVDDGTGIYSAEIGPFAADTVVEFYITATDMTAAQNEATANNGGTNYTIEIKGKGVLGIGFNFVDVLIMGLGLISIASLLTLVKRKK</sequence>
<evidence type="ECO:0000313" key="2">
    <source>
        <dbReference type="EMBL" id="UJG40640.1"/>
    </source>
</evidence>
<keyword evidence="1" id="KW-1133">Transmembrane helix</keyword>
<gene>
    <name evidence="2" type="ORF">K9W45_12495</name>
</gene>
<feature type="transmembrane region" description="Helical" evidence="1">
    <location>
        <begin position="1030"/>
        <end position="1054"/>
    </location>
</feature>
<protein>
    <submittedName>
        <fullName evidence="2">Uncharacterized protein</fullName>
    </submittedName>
</protein>
<keyword evidence="1" id="KW-0472">Membrane</keyword>
<accession>A0A9Y1BKZ9</accession>